<dbReference type="AlphaFoldDB" id="K3ZYL2"/>
<accession>K3ZYL2</accession>
<dbReference type="EnsemblPlants" id="KQL26520">
    <property type="protein sequence ID" value="KQL26520"/>
    <property type="gene ID" value="SETIT_031694mg"/>
</dbReference>
<dbReference type="EMBL" id="AGNK02001327">
    <property type="status" value="NOT_ANNOTATED_CDS"/>
    <property type="molecule type" value="Genomic_DNA"/>
</dbReference>
<sequence length="83" mass="9202">MLCTVQLCPRLGGASFCRLSGASLLYPEMGKRRHAHAYQRFHCGICFVLSRSAVSNGVDNSGQLSRKLVQQECPNLQLVFTPF</sequence>
<dbReference type="Proteomes" id="UP000004995">
    <property type="component" value="Unassembled WGS sequence"/>
</dbReference>
<reference evidence="1" key="2">
    <citation type="submission" date="2018-08" db="UniProtKB">
        <authorList>
            <consortium name="EnsemblPlants"/>
        </authorList>
    </citation>
    <scope>IDENTIFICATION</scope>
    <source>
        <strain evidence="1">Yugu1</strain>
    </source>
</reference>
<dbReference type="HOGENOM" id="CLU_2546898_0_0_1"/>
<organism evidence="1 2">
    <name type="scientific">Setaria italica</name>
    <name type="common">Foxtail millet</name>
    <name type="synonym">Panicum italicum</name>
    <dbReference type="NCBI Taxonomy" id="4555"/>
    <lineage>
        <taxon>Eukaryota</taxon>
        <taxon>Viridiplantae</taxon>
        <taxon>Streptophyta</taxon>
        <taxon>Embryophyta</taxon>
        <taxon>Tracheophyta</taxon>
        <taxon>Spermatophyta</taxon>
        <taxon>Magnoliopsida</taxon>
        <taxon>Liliopsida</taxon>
        <taxon>Poales</taxon>
        <taxon>Poaceae</taxon>
        <taxon>PACMAD clade</taxon>
        <taxon>Panicoideae</taxon>
        <taxon>Panicodae</taxon>
        <taxon>Paniceae</taxon>
        <taxon>Cenchrinae</taxon>
        <taxon>Setaria</taxon>
    </lineage>
</organism>
<proteinExistence type="predicted"/>
<protein>
    <submittedName>
        <fullName evidence="1">Uncharacterized protein</fullName>
    </submittedName>
</protein>
<name>K3ZYL2_SETIT</name>
<keyword evidence="2" id="KW-1185">Reference proteome</keyword>
<dbReference type="Gramene" id="KQL26520">
    <property type="protein sequence ID" value="KQL26520"/>
    <property type="gene ID" value="SETIT_031694mg"/>
</dbReference>
<dbReference type="InParanoid" id="K3ZYL2"/>
<reference evidence="2" key="1">
    <citation type="journal article" date="2012" name="Nat. Biotechnol.">
        <title>Reference genome sequence of the model plant Setaria.</title>
        <authorList>
            <person name="Bennetzen J.L."/>
            <person name="Schmutz J."/>
            <person name="Wang H."/>
            <person name="Percifield R."/>
            <person name="Hawkins J."/>
            <person name="Pontaroli A.C."/>
            <person name="Estep M."/>
            <person name="Feng L."/>
            <person name="Vaughn J.N."/>
            <person name="Grimwood J."/>
            <person name="Jenkins J."/>
            <person name="Barry K."/>
            <person name="Lindquist E."/>
            <person name="Hellsten U."/>
            <person name="Deshpande S."/>
            <person name="Wang X."/>
            <person name="Wu X."/>
            <person name="Mitros T."/>
            <person name="Triplett J."/>
            <person name="Yang X."/>
            <person name="Ye C.Y."/>
            <person name="Mauro-Herrera M."/>
            <person name="Wang L."/>
            <person name="Li P."/>
            <person name="Sharma M."/>
            <person name="Sharma R."/>
            <person name="Ronald P.C."/>
            <person name="Panaud O."/>
            <person name="Kellogg E.A."/>
            <person name="Brutnell T.P."/>
            <person name="Doust A.N."/>
            <person name="Tuskan G.A."/>
            <person name="Rokhsar D."/>
            <person name="Devos K.M."/>
        </authorList>
    </citation>
    <scope>NUCLEOTIDE SEQUENCE [LARGE SCALE GENOMIC DNA]</scope>
    <source>
        <strain evidence="2">cv. Yugu1</strain>
    </source>
</reference>
<evidence type="ECO:0000313" key="2">
    <source>
        <dbReference type="Proteomes" id="UP000004995"/>
    </source>
</evidence>
<evidence type="ECO:0000313" key="1">
    <source>
        <dbReference type="EnsemblPlants" id="KQL26520"/>
    </source>
</evidence>